<evidence type="ECO:0000313" key="1">
    <source>
        <dbReference type="EMBL" id="OOK63926.1"/>
    </source>
</evidence>
<dbReference type="EMBL" id="MVBM01000014">
    <property type="protein sequence ID" value="OOK63926.1"/>
    <property type="molecule type" value="Genomic_DNA"/>
</dbReference>
<evidence type="ECO:0000313" key="2">
    <source>
        <dbReference type="Proteomes" id="UP000189229"/>
    </source>
</evidence>
<proteinExistence type="predicted"/>
<organism evidence="1 2">
    <name type="scientific">Mycobacterium kansasii</name>
    <dbReference type="NCBI Taxonomy" id="1768"/>
    <lineage>
        <taxon>Bacteria</taxon>
        <taxon>Bacillati</taxon>
        <taxon>Actinomycetota</taxon>
        <taxon>Actinomycetes</taxon>
        <taxon>Mycobacteriales</taxon>
        <taxon>Mycobacteriaceae</taxon>
        <taxon>Mycobacterium</taxon>
    </lineage>
</organism>
<protein>
    <submittedName>
        <fullName evidence="1">Putative propionyl-CoA carboxylase beta chain 5 domain protein</fullName>
    </submittedName>
</protein>
<sequence>MAADTIDSHDERYRPYCRARRRAHDRHPHHRGKLAELHKRRAESLHPVGETAIEKVHAKAS</sequence>
<gene>
    <name evidence="1" type="ORF">BZL30_9340</name>
</gene>
<name>A0A1V3WBW5_MYCKA</name>
<dbReference type="Proteomes" id="UP000189229">
    <property type="component" value="Unassembled WGS sequence"/>
</dbReference>
<comment type="caution">
    <text evidence="1">The sequence shown here is derived from an EMBL/GenBank/DDBJ whole genome shotgun (WGS) entry which is preliminary data.</text>
</comment>
<reference evidence="1 2" key="1">
    <citation type="submission" date="2017-02" db="EMBL/GenBank/DDBJ databases">
        <title>Complete genome sequences of Mycobacterium kansasii strains isolated from rhesus macaques.</title>
        <authorList>
            <person name="Panda A."/>
            <person name="Nagaraj S."/>
            <person name="Zhao X."/>
            <person name="Tettelin H."/>
            <person name="Detolla L.J."/>
        </authorList>
    </citation>
    <scope>NUCLEOTIDE SEQUENCE [LARGE SCALE GENOMIC DNA]</scope>
    <source>
        <strain evidence="1 2">11-3813</strain>
    </source>
</reference>
<dbReference type="AlphaFoldDB" id="A0A1V3WBW5"/>
<accession>A0A1V3WBW5</accession>